<sequence length="2195" mass="251420">MKKLHGEEESGRFTMNGALDTNIYTFTLDAHEKTLMEEMKLELENTIEHTLSRLSKLYRTYLLDFLYQHSYDHESREFTNPFNGGILKAFVNDAQQMLASLKAFQAAFNGNESDVKGFLKRFPTMKDRPGLHNTTLLYSAARNNHINLVRYLVLRARCSVNAQNQQHIKRALSKSARDDPDFVATPSAGSTALHGACFGGLLEMVKFLFEHGADCFLRNHADETPIDNGRTKPDIIKYFTENLILGYSIKTEELPHIPIREEDQDYVVDCVWEYKPFKEQNWFPFSAPESETLQGSLIVKPEQEFKREIHLRVRAGTYAVSLIQFLRSGKDASFTQKIAWIRCRGSSILNFNCYCLWQIMFTKYPQADTEPSLTMLTIPTAYNSNFRVHLDSWYFCDAKTSAHLDHTMKYRRKYIRLVLSHVCQDELTFNLQTFSFKNDDGSVTGCLRWIPKMISNNSRNKNKIIGIDDFQTLANLDPIPLTTARLMKVLQKDDSMSIANDDDLLGDEEEYDSDMETGDIEDNGDKYKAMNEVKNLTVTYSHTYFSFQAPTTPINQSWSIQDLADGTRDPQLNSVSSNQSDASDDLDEKRMDDFINEAAAQVRSPQQNHLDEKVTSDTLDDKNSAAAKAQLLELEKKNDRLQQDLQKEQQRIEQLLDSGSKHEQEVMSLLDQIAEMEQQQKENKRQQDKLKEMNKSIKTVDYNNIQHDVIHRFLTPKDSIIISYLQGLVKNPDPSFNDRVPKIIFAEQNNQYIVTVVGFSAHHQGFKDVLQRILSLVNVVESAKGFYQRNVNRQIKKLMKEAVFRVTSKTHGWKEYVKAFSQLLKTSSVEYGKKFQDYLDEQTNTLIDQCIVGKLLTPWVEIRKATDQFLQKHSLMNEIESIKHAALEEFIKENIFIQRTKLEKKPSDESVAVLQHFVNKVKNEFKTQPIYRGAELKHFALIPKLLQRLVLYYGCFKVELPLYESSRDLLDKIEKNAVTTISTSTGSGKSTLLPVLLVAEGYDKVLVTQPRRLPCQLICKRVNETMSDESGSMKDPLAGWAISGTERNPNANILYLTDGLLKERLLYDLNLITTNTKFNKSVVFFIDEVHERSVNIDLCLSLLARLLSTQPELKTKMKVIISSATLDAAVPTLFRNIPQINLAEFKMPNMGTLHKVTEIARPNENALDIVQELCKKRKRHDQILCFVSSVGEVNQSCKLINQISRETIVAYPLIQSQHPNVQQYNIEHGTVFFSTTVAETSLTFPCLKYVVDTGMINVPVYDFDLKRTVLREVRAAQSTIKQRLGRLGRTQPGEYYSLYDFKVDAVPYPIPQICQSDLMNIEFSLRKSPLKKGFNYMKSFLPNKPSQKAIDTVTEQLKDLDILEKGFNDKLTKHGEDLAKLPDFGSLAMSKAVLAALCTYDCGRDLICLSAILGVLNTTALLKSLPQHLKSPDGDFMTLLKVMDEILLVRQSIPANQFNLDQVCQSKGLKEIQHIIRQALRRYQTLEVTFKQSPDFCARAQIQSGDWEVVARSLLAGYSDNVFVSMKELQDRSHLFVRYNNRGDIAKLDLQSTLTRPISTAPVSLVLARDIRHSTAVRATAIISFVGEIKAEWLEYILERELDLSNEEETYLNAANRYSTAHAKFSNRINMSLGSQKMKFKGSSGIVLDAELHLRQQMISELKFNLSNTPNPGDDSNFTRNLVLILKMINIFNPMKWRWIAERQVEITINSNTATKTCEIIVKGRDSDNKKVKREFDVFIGWLRNCAVIRHPNDYVSPRVLRPAMRKDCRDIEERISRVTDTKRTPVDLYKGVRGSQATRETRMEVVAWIAICKFDCKLEGGFVRDWIVGHYTARIPGVTDPKTWIDTSGPMPALKKEIVPCDLDCHLSSHMYFDIEKFQDELYKYGITCKVVRDYWRYVLLFDENEPTGPFTMDLIEPHVALTHDRIDLDVNNLSLEKDYTHELGMRINIQRKPYEIELEKIVSNIKNKRFKVLRPLDQYVKQRIEKMEQRGWTQDLPAISVIPDPHSKYYAILVPLPPTATLYLDVSTKMKNSIPAAQIISIEEIRNPYLEETYEETYEGMKKLIAKQCSNQNPNEQELFHGTKINGIKGITEDGFDDRYFNKSGLYGHGAYFADDPNKSHGYTEINTVDNTRVMFFNKVVLGKPTTLTATDNTLVSAPQGTHSVIGKHAAMTEYIVYRYGQALPYLKIVYKA</sequence>
<dbReference type="GO" id="GO:0003723">
    <property type="term" value="F:RNA binding"/>
    <property type="evidence" value="ECO:0007669"/>
    <property type="project" value="TreeGrafter"/>
</dbReference>
<dbReference type="InterPro" id="IPR027417">
    <property type="entry name" value="P-loop_NTPase"/>
</dbReference>
<evidence type="ECO:0000256" key="5">
    <source>
        <dbReference type="PROSITE-ProRule" id="PRU00023"/>
    </source>
</evidence>
<dbReference type="SMART" id="SM00487">
    <property type="entry name" value="DEXDc"/>
    <property type="match status" value="1"/>
</dbReference>
<protein>
    <recommendedName>
        <fullName evidence="6">Poly [ADP-ribose] polymerase</fullName>
        <shortName evidence="6">PARP</shortName>
        <ecNumber evidence="6">2.4.2.-</ecNumber>
    </recommendedName>
</protein>
<feature type="coiled-coil region" evidence="7">
    <location>
        <begin position="624"/>
        <end position="696"/>
    </location>
</feature>
<dbReference type="InterPro" id="IPR002110">
    <property type="entry name" value="Ankyrin_rpt"/>
</dbReference>
<evidence type="ECO:0000259" key="10">
    <source>
        <dbReference type="PROSITE" id="PS51192"/>
    </source>
</evidence>
<dbReference type="OrthoDB" id="9991029at2759"/>
<keyword evidence="5" id="KW-0040">ANK repeat</keyword>
<feature type="domain" description="Helicase C-terminal" evidence="11">
    <location>
        <begin position="1168"/>
        <end position="1329"/>
    </location>
</feature>
<feature type="domain" description="PARP catalytic" evidence="9">
    <location>
        <begin position="2000"/>
        <end position="2195"/>
    </location>
</feature>
<evidence type="ECO:0000256" key="3">
    <source>
        <dbReference type="ARBA" id="ARBA00022806"/>
    </source>
</evidence>
<evidence type="ECO:0000256" key="7">
    <source>
        <dbReference type="SAM" id="Coils"/>
    </source>
</evidence>
<dbReference type="GO" id="GO:0005524">
    <property type="term" value="F:ATP binding"/>
    <property type="evidence" value="ECO:0007669"/>
    <property type="project" value="UniProtKB-KW"/>
</dbReference>
<evidence type="ECO:0000256" key="2">
    <source>
        <dbReference type="ARBA" id="ARBA00022801"/>
    </source>
</evidence>
<evidence type="ECO:0000313" key="12">
    <source>
        <dbReference type="EMBL" id="CAF1437440.1"/>
    </source>
</evidence>
<keyword evidence="6" id="KW-0808">Transferase</keyword>
<dbReference type="EC" id="2.4.2.-" evidence="6"/>
<evidence type="ECO:0000256" key="8">
    <source>
        <dbReference type="SAM" id="MobiDB-lite"/>
    </source>
</evidence>
<reference evidence="12" key="1">
    <citation type="submission" date="2021-02" db="EMBL/GenBank/DDBJ databases">
        <authorList>
            <person name="Nowell W R."/>
        </authorList>
    </citation>
    <scope>NUCLEOTIDE SEQUENCE</scope>
</reference>
<dbReference type="PROSITE" id="PS51059">
    <property type="entry name" value="PARP_CATALYTIC"/>
    <property type="match status" value="1"/>
</dbReference>
<keyword evidence="6" id="KW-0328">Glycosyltransferase</keyword>
<dbReference type="Proteomes" id="UP000663891">
    <property type="component" value="Unassembled WGS sequence"/>
</dbReference>
<evidence type="ECO:0000259" key="11">
    <source>
        <dbReference type="PROSITE" id="PS51194"/>
    </source>
</evidence>
<dbReference type="PROSITE" id="PS50297">
    <property type="entry name" value="ANK_REP_REGION"/>
    <property type="match status" value="1"/>
</dbReference>
<feature type="compositionally biased region" description="Basic and acidic residues" evidence="8">
    <location>
        <begin position="609"/>
        <end position="622"/>
    </location>
</feature>
<feature type="region of interest" description="Disordered" evidence="8">
    <location>
        <begin position="599"/>
        <end position="622"/>
    </location>
</feature>
<evidence type="ECO:0000256" key="6">
    <source>
        <dbReference type="RuleBase" id="RU362114"/>
    </source>
</evidence>
<gene>
    <name evidence="12" type="ORF">VCS650_LOCUS38676</name>
</gene>
<evidence type="ECO:0000313" key="13">
    <source>
        <dbReference type="Proteomes" id="UP000663891"/>
    </source>
</evidence>
<keyword evidence="2" id="KW-0378">Hydrolase</keyword>
<feature type="compositionally biased region" description="Acidic residues" evidence="8">
    <location>
        <begin position="500"/>
        <end position="522"/>
    </location>
</feature>
<keyword evidence="4" id="KW-0067">ATP-binding</keyword>
<dbReference type="Pfam" id="PF00644">
    <property type="entry name" value="PARP"/>
    <property type="match status" value="1"/>
</dbReference>
<dbReference type="Gene3D" id="3.40.50.300">
    <property type="entry name" value="P-loop containing nucleotide triphosphate hydrolases"/>
    <property type="match status" value="2"/>
</dbReference>
<feature type="compositionally biased region" description="Polar residues" evidence="8">
    <location>
        <begin position="570"/>
        <end position="581"/>
    </location>
</feature>
<dbReference type="PROSITE" id="PS50088">
    <property type="entry name" value="ANK_REPEAT"/>
    <property type="match status" value="1"/>
</dbReference>
<organism evidence="12 13">
    <name type="scientific">Adineta steineri</name>
    <dbReference type="NCBI Taxonomy" id="433720"/>
    <lineage>
        <taxon>Eukaryota</taxon>
        <taxon>Metazoa</taxon>
        <taxon>Spiralia</taxon>
        <taxon>Gnathifera</taxon>
        <taxon>Rotifera</taxon>
        <taxon>Eurotatoria</taxon>
        <taxon>Bdelloidea</taxon>
        <taxon>Adinetida</taxon>
        <taxon>Adinetidae</taxon>
        <taxon>Adineta</taxon>
    </lineage>
</organism>
<keyword evidence="3" id="KW-0347">Helicase</keyword>
<feature type="repeat" description="ANK" evidence="5">
    <location>
        <begin position="188"/>
        <end position="220"/>
    </location>
</feature>
<dbReference type="PANTHER" id="PTHR18934:SF91">
    <property type="entry name" value="PRE-MRNA-SPLICING FACTOR ATP-DEPENDENT RNA HELICASE PRP16"/>
    <property type="match status" value="1"/>
</dbReference>
<comment type="caution">
    <text evidence="12">The sequence shown here is derived from an EMBL/GenBank/DDBJ whole genome shotgun (WGS) entry which is preliminary data.</text>
</comment>
<dbReference type="Pfam" id="PF00271">
    <property type="entry name" value="Helicase_C"/>
    <property type="match status" value="1"/>
</dbReference>
<dbReference type="GO" id="GO:0003950">
    <property type="term" value="F:NAD+ poly-ADP-ribosyltransferase activity"/>
    <property type="evidence" value="ECO:0007669"/>
    <property type="project" value="UniProtKB-UniRule"/>
</dbReference>
<dbReference type="Gene3D" id="3.90.228.10">
    <property type="match status" value="1"/>
</dbReference>
<dbReference type="InterPro" id="IPR001650">
    <property type="entry name" value="Helicase_C-like"/>
</dbReference>
<dbReference type="GO" id="GO:0016787">
    <property type="term" value="F:hydrolase activity"/>
    <property type="evidence" value="ECO:0007669"/>
    <property type="project" value="UniProtKB-KW"/>
</dbReference>
<dbReference type="GO" id="GO:0004386">
    <property type="term" value="F:helicase activity"/>
    <property type="evidence" value="ECO:0007669"/>
    <property type="project" value="UniProtKB-KW"/>
</dbReference>
<accession>A0A815NGX7</accession>
<dbReference type="SUPFAM" id="SSF52540">
    <property type="entry name" value="P-loop containing nucleoside triphosphate hydrolases"/>
    <property type="match status" value="1"/>
</dbReference>
<feature type="domain" description="Helicase ATP-binding" evidence="10">
    <location>
        <begin position="970"/>
        <end position="1144"/>
    </location>
</feature>
<keyword evidence="1" id="KW-0547">Nucleotide-binding</keyword>
<keyword evidence="6" id="KW-0520">NAD</keyword>
<dbReference type="InterPro" id="IPR012317">
    <property type="entry name" value="Poly(ADP-ribose)pol_cat_dom"/>
</dbReference>
<evidence type="ECO:0000259" key="9">
    <source>
        <dbReference type="PROSITE" id="PS51059"/>
    </source>
</evidence>
<dbReference type="InterPro" id="IPR036770">
    <property type="entry name" value="Ankyrin_rpt-contain_sf"/>
</dbReference>
<dbReference type="PROSITE" id="PS51194">
    <property type="entry name" value="HELICASE_CTER"/>
    <property type="match status" value="1"/>
</dbReference>
<dbReference type="Gene3D" id="1.25.40.20">
    <property type="entry name" value="Ankyrin repeat-containing domain"/>
    <property type="match status" value="1"/>
</dbReference>
<dbReference type="Pfam" id="PF12796">
    <property type="entry name" value="Ank_2"/>
    <property type="match status" value="1"/>
</dbReference>
<dbReference type="InterPro" id="IPR014001">
    <property type="entry name" value="Helicase_ATP-bd"/>
</dbReference>
<feature type="region of interest" description="Disordered" evidence="8">
    <location>
        <begin position="499"/>
        <end position="524"/>
    </location>
</feature>
<dbReference type="SUPFAM" id="SSF56399">
    <property type="entry name" value="ADP-ribosylation"/>
    <property type="match status" value="1"/>
</dbReference>
<keyword evidence="7" id="KW-0175">Coiled coil</keyword>
<dbReference type="EMBL" id="CAJNON010001181">
    <property type="protein sequence ID" value="CAF1437440.1"/>
    <property type="molecule type" value="Genomic_DNA"/>
</dbReference>
<evidence type="ECO:0000256" key="4">
    <source>
        <dbReference type="ARBA" id="ARBA00022840"/>
    </source>
</evidence>
<dbReference type="SMART" id="SM00248">
    <property type="entry name" value="ANK"/>
    <property type="match status" value="2"/>
</dbReference>
<dbReference type="PROSITE" id="PS51192">
    <property type="entry name" value="HELICASE_ATP_BIND_1"/>
    <property type="match status" value="1"/>
</dbReference>
<proteinExistence type="predicted"/>
<evidence type="ECO:0000256" key="1">
    <source>
        <dbReference type="ARBA" id="ARBA00022741"/>
    </source>
</evidence>
<dbReference type="SUPFAM" id="SSF48403">
    <property type="entry name" value="Ankyrin repeat"/>
    <property type="match status" value="1"/>
</dbReference>
<dbReference type="PANTHER" id="PTHR18934">
    <property type="entry name" value="ATP-DEPENDENT RNA HELICASE"/>
    <property type="match status" value="1"/>
</dbReference>
<feature type="region of interest" description="Disordered" evidence="8">
    <location>
        <begin position="565"/>
        <end position="585"/>
    </location>
</feature>
<name>A0A815NGX7_9BILA</name>